<evidence type="ECO:0000259" key="2">
    <source>
        <dbReference type="Pfam" id="PF14219"/>
    </source>
</evidence>
<feature type="transmembrane region" description="Helical" evidence="1">
    <location>
        <begin position="85"/>
        <end position="102"/>
    </location>
</feature>
<dbReference type="Pfam" id="PF14219">
    <property type="entry name" value="DUF4328"/>
    <property type="match status" value="1"/>
</dbReference>
<evidence type="ECO:0000256" key="1">
    <source>
        <dbReference type="SAM" id="Phobius"/>
    </source>
</evidence>
<gene>
    <name evidence="3" type="ORF">EV186_1011616</name>
</gene>
<feature type="transmembrane region" description="Helical" evidence="1">
    <location>
        <begin position="43"/>
        <end position="64"/>
    </location>
</feature>
<reference evidence="3 4" key="1">
    <citation type="submission" date="2019-03" db="EMBL/GenBank/DDBJ databases">
        <title>Genomic Encyclopedia of Type Strains, Phase IV (KMG-IV): sequencing the most valuable type-strain genomes for metagenomic binning, comparative biology and taxonomic classification.</title>
        <authorList>
            <person name="Goeker M."/>
        </authorList>
    </citation>
    <scope>NUCLEOTIDE SEQUENCE [LARGE SCALE GENOMIC DNA]</scope>
    <source>
        <strain evidence="3 4">DSM 45361</strain>
    </source>
</reference>
<feature type="transmembrane region" description="Helical" evidence="1">
    <location>
        <begin position="145"/>
        <end position="163"/>
    </location>
</feature>
<accession>A0A4R6SQ39</accession>
<protein>
    <submittedName>
        <fullName evidence="3">Uncharacterized protein DUF4328</fullName>
    </submittedName>
</protein>
<dbReference type="AlphaFoldDB" id="A0A4R6SQ39"/>
<keyword evidence="1" id="KW-0472">Membrane</keyword>
<sequence>MAQVLDRTQTANLTAATLAGIGVTALAGFAVAISSWLDHTSELASVVYLVLGALTGVVFLTWLWRARLAAEARGDRQRLARGWTIGGWLLPGANLVLPLLVVEDIAGKTLAVRAWWGLVIASTLIKLVTGTAADDASAAAIRTENIGVTVAAVLVAAAGWLLAGTVRRVSQA</sequence>
<evidence type="ECO:0000313" key="3">
    <source>
        <dbReference type="EMBL" id="TDQ05642.1"/>
    </source>
</evidence>
<proteinExistence type="predicted"/>
<feature type="transmembrane region" description="Helical" evidence="1">
    <location>
        <begin position="12"/>
        <end position="37"/>
    </location>
</feature>
<dbReference type="RefSeq" id="WP_133848354.1">
    <property type="nucleotide sequence ID" value="NZ_SNXZ01000001.1"/>
</dbReference>
<name>A0A4R6SQ39_LABRH</name>
<dbReference type="InterPro" id="IPR025565">
    <property type="entry name" value="DUF4328"/>
</dbReference>
<keyword evidence="4" id="KW-1185">Reference proteome</keyword>
<evidence type="ECO:0000313" key="4">
    <source>
        <dbReference type="Proteomes" id="UP000295444"/>
    </source>
</evidence>
<comment type="caution">
    <text evidence="3">The sequence shown here is derived from an EMBL/GenBank/DDBJ whole genome shotgun (WGS) entry which is preliminary data.</text>
</comment>
<keyword evidence="1" id="KW-0812">Transmembrane</keyword>
<feature type="domain" description="DUF4328" evidence="2">
    <location>
        <begin position="38"/>
        <end position="170"/>
    </location>
</feature>
<dbReference type="EMBL" id="SNXZ01000001">
    <property type="protein sequence ID" value="TDQ05642.1"/>
    <property type="molecule type" value="Genomic_DNA"/>
</dbReference>
<dbReference type="Proteomes" id="UP000295444">
    <property type="component" value="Unassembled WGS sequence"/>
</dbReference>
<feature type="transmembrane region" description="Helical" evidence="1">
    <location>
        <begin position="114"/>
        <end position="133"/>
    </location>
</feature>
<keyword evidence="1" id="KW-1133">Transmembrane helix</keyword>
<organism evidence="3 4">
    <name type="scientific">Labedaea rhizosphaerae</name>
    <dbReference type="NCBI Taxonomy" id="598644"/>
    <lineage>
        <taxon>Bacteria</taxon>
        <taxon>Bacillati</taxon>
        <taxon>Actinomycetota</taxon>
        <taxon>Actinomycetes</taxon>
        <taxon>Pseudonocardiales</taxon>
        <taxon>Pseudonocardiaceae</taxon>
        <taxon>Labedaea</taxon>
    </lineage>
</organism>